<dbReference type="InterPro" id="IPR029058">
    <property type="entry name" value="AB_hydrolase_fold"/>
</dbReference>
<dbReference type="InterPro" id="IPR050583">
    <property type="entry name" value="Mycobacterial_A85_antigen"/>
</dbReference>
<dbReference type="SUPFAM" id="SSF53474">
    <property type="entry name" value="alpha/beta-Hydrolases"/>
    <property type="match status" value="1"/>
</dbReference>
<dbReference type="PANTHER" id="PTHR48098">
    <property type="entry name" value="ENTEROCHELIN ESTERASE-RELATED"/>
    <property type="match status" value="1"/>
</dbReference>
<evidence type="ECO:0000313" key="3">
    <source>
        <dbReference type="EMBL" id="RLV49918.1"/>
    </source>
</evidence>
<dbReference type="OrthoDB" id="3723842at2"/>
<proteinExistence type="predicted"/>
<reference evidence="3 4" key="1">
    <citation type="submission" date="2018-10" db="EMBL/GenBank/DDBJ databases">
        <title>Marmoricola sp. 4Q3S-7 whole genome shotgun sequence.</title>
        <authorList>
            <person name="Li F."/>
        </authorList>
    </citation>
    <scope>NUCLEOTIDE SEQUENCE [LARGE SCALE GENOMIC DNA]</scope>
    <source>
        <strain evidence="3 4">4Q3S-7</strain>
    </source>
</reference>
<accession>A0A3L8P652</accession>
<dbReference type="EMBL" id="RDBE01000006">
    <property type="protein sequence ID" value="RLV49918.1"/>
    <property type="molecule type" value="Genomic_DNA"/>
</dbReference>
<protein>
    <recommendedName>
        <fullName evidence="5">Esterase</fullName>
    </recommendedName>
</protein>
<dbReference type="AlphaFoldDB" id="A0A3L8P652"/>
<evidence type="ECO:0000256" key="1">
    <source>
        <dbReference type="SAM" id="MobiDB-lite"/>
    </source>
</evidence>
<dbReference type="Gene3D" id="3.40.50.1820">
    <property type="entry name" value="alpha/beta hydrolase"/>
    <property type="match status" value="1"/>
</dbReference>
<sequence length="383" mass="40776">MSSGGPLGLTSVGLAIVLVVLAVAAPVGVGLLWWWRRPARRWLTGTLGVGAVVVGQVAAVAAVFALVNQQYDFYASWSDLLGNGSAATSDQGVSTGTSHPGGGRTEVIHIAGTASHASGFALVWLPRQYDEPAYRHHRFPVVEFLPGQPEQPLGAFSAFNLASDAAHEIDSGRVAPFVLVVPPLMIRPPHDTECTNIPHGPQALTWLSQDVPHAITARLRVQPPGRHWSVMGWSTGGFCAAKLLYTDHREFASAVSIGAYFQPITEGSWPRLFGVGRHAQTVRRLNSPQWLYRHTLAGLRARLLIVSSRQDKESWPSTARMLAVTTDSTAVGHIALTDGGHNFRVYEPYVGPALRWLATTGSLGSAGSTSRAASGATSGSTSS</sequence>
<organism evidence="3 4">
    <name type="scientific">Nocardioides mangrovicus</name>
    <dbReference type="NCBI Taxonomy" id="2478913"/>
    <lineage>
        <taxon>Bacteria</taxon>
        <taxon>Bacillati</taxon>
        <taxon>Actinomycetota</taxon>
        <taxon>Actinomycetes</taxon>
        <taxon>Propionibacteriales</taxon>
        <taxon>Nocardioidaceae</taxon>
        <taxon>Nocardioides</taxon>
    </lineage>
</organism>
<evidence type="ECO:0000313" key="4">
    <source>
        <dbReference type="Proteomes" id="UP000281708"/>
    </source>
</evidence>
<feature type="region of interest" description="Disordered" evidence="1">
    <location>
        <begin position="362"/>
        <end position="383"/>
    </location>
</feature>
<keyword evidence="2" id="KW-0472">Membrane</keyword>
<dbReference type="Pfam" id="PF00756">
    <property type="entry name" value="Esterase"/>
    <property type="match status" value="1"/>
</dbReference>
<dbReference type="RefSeq" id="WP_121805682.1">
    <property type="nucleotide sequence ID" value="NZ_RDBE01000006.1"/>
</dbReference>
<keyword evidence="2" id="KW-0812">Transmembrane</keyword>
<dbReference type="GO" id="GO:0016747">
    <property type="term" value="F:acyltransferase activity, transferring groups other than amino-acyl groups"/>
    <property type="evidence" value="ECO:0007669"/>
    <property type="project" value="TreeGrafter"/>
</dbReference>
<dbReference type="Proteomes" id="UP000281708">
    <property type="component" value="Unassembled WGS sequence"/>
</dbReference>
<name>A0A3L8P652_9ACTN</name>
<evidence type="ECO:0008006" key="5">
    <source>
        <dbReference type="Google" id="ProtNLM"/>
    </source>
</evidence>
<gene>
    <name evidence="3" type="ORF">D9V37_08550</name>
</gene>
<evidence type="ECO:0000256" key="2">
    <source>
        <dbReference type="SAM" id="Phobius"/>
    </source>
</evidence>
<comment type="caution">
    <text evidence="3">The sequence shown here is derived from an EMBL/GenBank/DDBJ whole genome shotgun (WGS) entry which is preliminary data.</text>
</comment>
<feature type="transmembrane region" description="Helical" evidence="2">
    <location>
        <begin position="47"/>
        <end position="67"/>
    </location>
</feature>
<keyword evidence="4" id="KW-1185">Reference proteome</keyword>
<keyword evidence="2" id="KW-1133">Transmembrane helix</keyword>
<dbReference type="InterPro" id="IPR000801">
    <property type="entry name" value="Esterase-like"/>
</dbReference>
<feature type="transmembrane region" description="Helical" evidence="2">
    <location>
        <begin position="12"/>
        <end position="35"/>
    </location>
</feature>
<dbReference type="PANTHER" id="PTHR48098:SF1">
    <property type="entry name" value="DIACYLGLYCEROL ACYLTRANSFERASE_MYCOLYLTRANSFERASE AG85A"/>
    <property type="match status" value="1"/>
</dbReference>